<evidence type="ECO:0000256" key="5">
    <source>
        <dbReference type="RuleBase" id="RU364023"/>
    </source>
</evidence>
<dbReference type="Pfam" id="PF01926">
    <property type="entry name" value="MMR_HSR1"/>
    <property type="match status" value="1"/>
</dbReference>
<feature type="compositionally biased region" description="Basic and acidic residues" evidence="6">
    <location>
        <begin position="1"/>
        <end position="28"/>
    </location>
</feature>
<evidence type="ECO:0000256" key="3">
    <source>
        <dbReference type="ARBA" id="ARBA00023134"/>
    </source>
</evidence>
<dbReference type="InterPro" id="IPR050755">
    <property type="entry name" value="TRAFAC_YlqF/YawG_RiboMat"/>
</dbReference>
<gene>
    <name evidence="8" type="ORF">DILT_LOCUS5955</name>
</gene>
<protein>
    <recommendedName>
        <fullName evidence="5">Nucleolar GTP-binding protein 2</fullName>
    </recommendedName>
</protein>
<reference evidence="8 9" key="1">
    <citation type="submission" date="2018-11" db="EMBL/GenBank/DDBJ databases">
        <authorList>
            <consortium name="Pathogen Informatics"/>
        </authorList>
    </citation>
    <scope>NUCLEOTIDE SEQUENCE [LARGE SCALE GENOMIC DNA]</scope>
</reference>
<dbReference type="SUPFAM" id="SSF52540">
    <property type="entry name" value="P-loop containing nucleoside triphosphate hydrolases"/>
    <property type="match status" value="1"/>
</dbReference>
<dbReference type="InterPro" id="IPR006073">
    <property type="entry name" value="GTP-bd"/>
</dbReference>
<keyword evidence="4 5" id="KW-0539">Nucleus</keyword>
<keyword evidence="9" id="KW-1185">Reference proteome</keyword>
<feature type="region of interest" description="Disordered" evidence="6">
    <location>
        <begin position="1"/>
        <end position="29"/>
    </location>
</feature>
<evidence type="ECO:0000259" key="7">
    <source>
        <dbReference type="PROSITE" id="PS51721"/>
    </source>
</evidence>
<comment type="similarity">
    <text evidence="5">Belongs to the TRAFAC class YlqF/YawG GTPase family. NOG2 subfamily.</text>
</comment>
<dbReference type="InterPro" id="IPR027417">
    <property type="entry name" value="P-loop_NTPase"/>
</dbReference>
<dbReference type="InterPro" id="IPR024929">
    <property type="entry name" value="GNL2_CP_dom"/>
</dbReference>
<evidence type="ECO:0000256" key="2">
    <source>
        <dbReference type="ARBA" id="ARBA00022741"/>
    </source>
</evidence>
<dbReference type="OrthoDB" id="444945at2759"/>
<proteinExistence type="inferred from homology"/>
<comment type="subcellular location">
    <subcellularLocation>
        <location evidence="1 5">Nucleus</location>
        <location evidence="1 5">Nucleolus</location>
    </subcellularLocation>
</comment>
<evidence type="ECO:0000313" key="9">
    <source>
        <dbReference type="Proteomes" id="UP000281553"/>
    </source>
</evidence>
<feature type="domain" description="CP-type G" evidence="7">
    <location>
        <begin position="202"/>
        <end position="364"/>
    </location>
</feature>
<dbReference type="InterPro" id="IPR012971">
    <property type="entry name" value="NOG2_N_dom"/>
</dbReference>
<evidence type="ECO:0000256" key="6">
    <source>
        <dbReference type="SAM" id="MobiDB-lite"/>
    </source>
</evidence>
<dbReference type="Proteomes" id="UP000281553">
    <property type="component" value="Unassembled WGS sequence"/>
</dbReference>
<feature type="non-terminal residue" evidence="8">
    <location>
        <position position="474"/>
    </location>
</feature>
<dbReference type="FunFam" id="3.40.50.300:FF:000559">
    <property type="entry name" value="Nuclear/nucleolar GTPase 2"/>
    <property type="match status" value="1"/>
</dbReference>
<dbReference type="InterPro" id="IPR030378">
    <property type="entry name" value="G_CP_dom"/>
</dbReference>
<feature type="region of interest" description="Disordered" evidence="6">
    <location>
        <begin position="446"/>
        <end position="474"/>
    </location>
</feature>
<dbReference type="CDD" id="cd01858">
    <property type="entry name" value="NGP_1"/>
    <property type="match status" value="1"/>
</dbReference>
<evidence type="ECO:0000256" key="4">
    <source>
        <dbReference type="ARBA" id="ARBA00023242"/>
    </source>
</evidence>
<name>A0A3P7L0C7_DIBLA</name>
<evidence type="ECO:0000256" key="1">
    <source>
        <dbReference type="ARBA" id="ARBA00004604"/>
    </source>
</evidence>
<dbReference type="PANTHER" id="PTHR11089">
    <property type="entry name" value="GTP-BINDING PROTEIN-RELATED"/>
    <property type="match status" value="1"/>
</dbReference>
<dbReference type="PROSITE" id="PS51721">
    <property type="entry name" value="G_CP"/>
    <property type="match status" value="1"/>
</dbReference>
<accession>A0A3P7L0C7</accession>
<organism evidence="8 9">
    <name type="scientific">Dibothriocephalus latus</name>
    <name type="common">Fish tapeworm</name>
    <name type="synonym">Diphyllobothrium latum</name>
    <dbReference type="NCBI Taxonomy" id="60516"/>
    <lineage>
        <taxon>Eukaryota</taxon>
        <taxon>Metazoa</taxon>
        <taxon>Spiralia</taxon>
        <taxon>Lophotrochozoa</taxon>
        <taxon>Platyhelminthes</taxon>
        <taxon>Cestoda</taxon>
        <taxon>Eucestoda</taxon>
        <taxon>Diphyllobothriidea</taxon>
        <taxon>Diphyllobothriidae</taxon>
        <taxon>Dibothriocephalus</taxon>
    </lineage>
</organism>
<dbReference type="GO" id="GO:0005730">
    <property type="term" value="C:nucleolus"/>
    <property type="evidence" value="ECO:0007669"/>
    <property type="project" value="UniProtKB-SubCell"/>
</dbReference>
<dbReference type="EMBL" id="UYRU01048509">
    <property type="protein sequence ID" value="VDN10124.1"/>
    <property type="molecule type" value="Genomic_DNA"/>
</dbReference>
<keyword evidence="3 5" id="KW-0342">GTP-binding</keyword>
<dbReference type="Pfam" id="PF08153">
    <property type="entry name" value="NGP1NT"/>
    <property type="match status" value="1"/>
</dbReference>
<dbReference type="PANTHER" id="PTHR11089:SF9">
    <property type="entry name" value="NUCLEOLAR GTP-BINDING PROTEIN 2"/>
    <property type="match status" value="1"/>
</dbReference>
<sequence length="474" mass="53727">MGKPRAKDNINRGKHSMNPDRGKLEKGSTMRSKATIKRLHMYKNFKAKRDAKGHIVRAAPFQSTAPSGTVSRVDPNRRWFGNTRVISQDALQNFKEAMKVKNPYEIMLRQTRLPVSLLDEKRTKKKADILAAESFADTFGKKAKRKRPRINFDSLTALVQSAESNRFGYDREKDQALVREYTGVRDAISDPHFKAGTSKRVWNELFKVVDSSDVLLYVLDARDPMGTRSKYIENYMKKEKPNKHFIFVINKVDLVPVWITKRWKMILSAEYPTLVFHANLNKPLGKVALMGLLRQLASLHAKDRQQISVGIIGYPNVGKSSIINAMRSKKVCNVAPVSGETKVWQYVTLLKSIYLIDCPGVVYPDGATECDLVMKGVVRVEYLQEPELYIPEVLARVKPEYMQQRYALPDYDPTCHPLWHEMTDPAAAEKQAEVIAQPDPALVEVPTAEGGEGAPEKVAVVQEEETKSTLSRWP</sequence>
<comment type="function">
    <text evidence="5">GTPase that associates with pre-60S ribosomal subunits in the nucleolus and is required for their nuclear export and maturation.</text>
</comment>
<keyword evidence="2 5" id="KW-0547">Nucleotide-binding</keyword>
<dbReference type="GO" id="GO:0005525">
    <property type="term" value="F:GTP binding"/>
    <property type="evidence" value="ECO:0007669"/>
    <property type="project" value="UniProtKB-KW"/>
</dbReference>
<dbReference type="Gene3D" id="3.40.50.300">
    <property type="entry name" value="P-loop containing nucleotide triphosphate hydrolases"/>
    <property type="match status" value="1"/>
</dbReference>
<dbReference type="AlphaFoldDB" id="A0A3P7L0C7"/>
<evidence type="ECO:0000313" key="8">
    <source>
        <dbReference type="EMBL" id="VDN10124.1"/>
    </source>
</evidence>